<feature type="compositionally biased region" description="Low complexity" evidence="1">
    <location>
        <begin position="113"/>
        <end position="124"/>
    </location>
</feature>
<feature type="compositionally biased region" description="Basic residues" evidence="1">
    <location>
        <begin position="467"/>
        <end position="490"/>
    </location>
</feature>
<feature type="region of interest" description="Disordered" evidence="1">
    <location>
        <begin position="310"/>
        <end position="382"/>
    </location>
</feature>
<feature type="compositionally biased region" description="Polar residues" evidence="1">
    <location>
        <begin position="318"/>
        <end position="328"/>
    </location>
</feature>
<evidence type="ECO:0000256" key="1">
    <source>
        <dbReference type="SAM" id="MobiDB-lite"/>
    </source>
</evidence>
<feature type="compositionally biased region" description="Polar residues" evidence="1">
    <location>
        <begin position="521"/>
        <end position="537"/>
    </location>
</feature>
<reference evidence="2 3" key="1">
    <citation type="submission" date="2014-04" db="EMBL/GenBank/DDBJ databases">
        <title>Comparative Genomics of Cryptosporidium Species.</title>
        <authorList>
            <person name="Silva J.C."/>
            <person name="Su Q."/>
            <person name="Chalmers R."/>
            <person name="Chibucos M.C."/>
            <person name="Elwin K."/>
            <person name="Godinez A."/>
            <person name="Guo F."/>
            <person name="Huynh K."/>
            <person name="Orvis J."/>
            <person name="Ott S."/>
            <person name="Sadzewicz L."/>
            <person name="Sengamalay N."/>
            <person name="Shetty A."/>
            <person name="Sun M."/>
            <person name="Tallon L."/>
            <person name="Xiao L."/>
            <person name="Zhang H."/>
            <person name="Fraser C.M."/>
            <person name="Zhu G."/>
            <person name="Kissinger J."/>
            <person name="Widmer G."/>
        </authorList>
    </citation>
    <scope>NUCLEOTIDE SEQUENCE [LARGE SCALE GENOMIC DNA]</scope>
    <source>
        <strain evidence="2 3">UKMEL1</strain>
    </source>
</reference>
<dbReference type="EMBL" id="JIBK01000010">
    <property type="protein sequence ID" value="POM83138.1"/>
    <property type="molecule type" value="Genomic_DNA"/>
</dbReference>
<feature type="compositionally biased region" description="Low complexity" evidence="1">
    <location>
        <begin position="491"/>
        <end position="510"/>
    </location>
</feature>
<feature type="compositionally biased region" description="Low complexity" evidence="1">
    <location>
        <begin position="64"/>
        <end position="77"/>
    </location>
</feature>
<organism evidence="2 3">
    <name type="scientific">Cryptosporidium meleagridis</name>
    <dbReference type="NCBI Taxonomy" id="93969"/>
    <lineage>
        <taxon>Eukaryota</taxon>
        <taxon>Sar</taxon>
        <taxon>Alveolata</taxon>
        <taxon>Apicomplexa</taxon>
        <taxon>Conoidasida</taxon>
        <taxon>Coccidia</taxon>
        <taxon>Eucoccidiorida</taxon>
        <taxon>Eimeriorina</taxon>
        <taxon>Cryptosporidiidae</taxon>
        <taxon>Cryptosporidium</taxon>
    </lineage>
</organism>
<feature type="region of interest" description="Disordered" evidence="1">
    <location>
        <begin position="106"/>
        <end position="130"/>
    </location>
</feature>
<sequence>METELGLSKEENGRTGVRGELFLNFEEVGRIQKFLMENSGSFGFELSPEPVVDSNKKSSKKRSISGGAKVSSSGAVVGEKRKSRSSRPSYSRELKALLEDGMSILESRHDNKGGSSQSSVGQRGNVEDSQKRLPDWAKRFHRILKVISQQEAFYPFVSAVNIKNFDLYIKGDALSPREGAEEETFDGIYSNENKKKEIDRLFLNAGQFFKYIERCSPIKPISLNCIISKLENNEYLSAAHVFSDIYSVWICGFRSVEPGKLLWTKAVDASLNFNLKLLNEPLQDDFLLTFPGGIPKGSTKSAKSIIDGSSALEPPKKIQNTGKNTSSLLFDDSGKDPNYHIFGKSKKSASNNQSSQNSSSSKSAKPPKKHSQASSSSYSVKGITEPERHEFQSLLSQLSQNDHVELFNSFFSTAHWKEVNSGEVELDDQQTPPNVFREMIKWCKLKLNIPILEGTSSKKDLSSNKNACKKTRQHKAPSRLHSSQKKKSHLSAKQFFSSGRAFSSPSSSSASEDEDDISLSGNLQISQQWASTSSSGESDTEPELTSFYPHFNSK</sequence>
<keyword evidence="3" id="KW-1185">Reference proteome</keyword>
<dbReference type="AlphaFoldDB" id="A0A2P4YZ89"/>
<feature type="region of interest" description="Disordered" evidence="1">
    <location>
        <begin position="45"/>
        <end position="91"/>
    </location>
</feature>
<accession>A0A2P4YZ89</accession>
<protein>
    <submittedName>
        <fullName evidence="2">Uncharacterized protein</fullName>
    </submittedName>
</protein>
<comment type="caution">
    <text evidence="2">The sequence shown here is derived from an EMBL/GenBank/DDBJ whole genome shotgun (WGS) entry which is preliminary data.</text>
</comment>
<feature type="region of interest" description="Disordered" evidence="1">
    <location>
        <begin position="456"/>
        <end position="554"/>
    </location>
</feature>
<dbReference type="OrthoDB" id="343702at2759"/>
<dbReference type="VEuPathDB" id="CryptoDB:CmeUKMEL1_05895"/>
<proteinExistence type="predicted"/>
<dbReference type="Proteomes" id="UP000236928">
    <property type="component" value="Unassembled WGS sequence"/>
</dbReference>
<feature type="compositionally biased region" description="Low complexity" evidence="1">
    <location>
        <begin position="348"/>
        <end position="364"/>
    </location>
</feature>
<name>A0A2P4YZ89_9CRYT</name>
<evidence type="ECO:0000313" key="2">
    <source>
        <dbReference type="EMBL" id="POM83138.1"/>
    </source>
</evidence>
<gene>
    <name evidence="2" type="ORF">CmeUKMEL1_05895</name>
</gene>
<evidence type="ECO:0000313" key="3">
    <source>
        <dbReference type="Proteomes" id="UP000236928"/>
    </source>
</evidence>